<dbReference type="PROSITE" id="PS50931">
    <property type="entry name" value="HTH_LYSR"/>
    <property type="match status" value="1"/>
</dbReference>
<dbReference type="GO" id="GO:0003700">
    <property type="term" value="F:DNA-binding transcription factor activity"/>
    <property type="evidence" value="ECO:0007669"/>
    <property type="project" value="InterPro"/>
</dbReference>
<protein>
    <submittedName>
        <fullName evidence="3">DNA-binding transcriptional regulator IlvY</fullName>
    </submittedName>
</protein>
<evidence type="ECO:0000313" key="3">
    <source>
        <dbReference type="EMBL" id="CUH75735.1"/>
    </source>
</evidence>
<evidence type="ECO:0000259" key="2">
    <source>
        <dbReference type="PROSITE" id="PS50931"/>
    </source>
</evidence>
<organism evidence="3 4">
    <name type="scientific">Tritonibacter multivorans</name>
    <dbReference type="NCBI Taxonomy" id="928856"/>
    <lineage>
        <taxon>Bacteria</taxon>
        <taxon>Pseudomonadati</taxon>
        <taxon>Pseudomonadota</taxon>
        <taxon>Alphaproteobacteria</taxon>
        <taxon>Rhodobacterales</taxon>
        <taxon>Paracoccaceae</taxon>
        <taxon>Tritonibacter</taxon>
    </lineage>
</organism>
<dbReference type="EMBL" id="CYSD01000012">
    <property type="protein sequence ID" value="CUH75735.1"/>
    <property type="molecule type" value="Genomic_DNA"/>
</dbReference>
<dbReference type="OrthoDB" id="9796526at2"/>
<keyword evidence="3" id="KW-0238">DNA-binding</keyword>
<dbReference type="Proteomes" id="UP000052022">
    <property type="component" value="Unassembled WGS sequence"/>
</dbReference>
<gene>
    <name evidence="3" type="ORF">TRM7557_00533</name>
</gene>
<evidence type="ECO:0000256" key="1">
    <source>
        <dbReference type="ARBA" id="ARBA00009437"/>
    </source>
</evidence>
<name>A0A0P1GM37_9RHOB</name>
<feature type="domain" description="HTH lysR-type" evidence="2">
    <location>
        <begin position="5"/>
        <end position="62"/>
    </location>
</feature>
<evidence type="ECO:0000313" key="4">
    <source>
        <dbReference type="Proteomes" id="UP000052022"/>
    </source>
</evidence>
<dbReference type="SUPFAM" id="SSF53850">
    <property type="entry name" value="Periplasmic binding protein-like II"/>
    <property type="match status" value="1"/>
</dbReference>
<dbReference type="PANTHER" id="PTHR30537">
    <property type="entry name" value="HTH-TYPE TRANSCRIPTIONAL REGULATOR"/>
    <property type="match status" value="1"/>
</dbReference>
<dbReference type="Pfam" id="PF00126">
    <property type="entry name" value="HTH_1"/>
    <property type="match status" value="1"/>
</dbReference>
<dbReference type="GO" id="GO:0006351">
    <property type="term" value="P:DNA-templated transcription"/>
    <property type="evidence" value="ECO:0007669"/>
    <property type="project" value="TreeGrafter"/>
</dbReference>
<dbReference type="SUPFAM" id="SSF46785">
    <property type="entry name" value="Winged helix' DNA-binding domain"/>
    <property type="match status" value="1"/>
</dbReference>
<dbReference type="RefSeq" id="WP_058288661.1">
    <property type="nucleotide sequence ID" value="NZ_CYSD01000012.1"/>
</dbReference>
<dbReference type="AlphaFoldDB" id="A0A0P1GM37"/>
<comment type="similarity">
    <text evidence="1">Belongs to the LysR transcriptional regulatory family.</text>
</comment>
<dbReference type="InterPro" id="IPR058163">
    <property type="entry name" value="LysR-type_TF_proteobact-type"/>
</dbReference>
<reference evidence="3 4" key="1">
    <citation type="submission" date="2015-09" db="EMBL/GenBank/DDBJ databases">
        <authorList>
            <consortium name="Swine Surveillance"/>
        </authorList>
    </citation>
    <scope>NUCLEOTIDE SEQUENCE [LARGE SCALE GENOMIC DNA]</scope>
    <source>
        <strain evidence="3 4">CECT 7557</strain>
    </source>
</reference>
<dbReference type="InterPro" id="IPR036390">
    <property type="entry name" value="WH_DNA-bd_sf"/>
</dbReference>
<dbReference type="GO" id="GO:0043565">
    <property type="term" value="F:sequence-specific DNA binding"/>
    <property type="evidence" value="ECO:0007669"/>
    <property type="project" value="TreeGrafter"/>
</dbReference>
<dbReference type="STRING" id="928856.SAMN04488049_103249"/>
<accession>A0A0P1GM37</accession>
<keyword evidence="4" id="KW-1185">Reference proteome</keyword>
<sequence length="272" mass="29771">MKRTPAIDDLVLFVQVAQAGGLAGAARDSGISTPTLSRKMQTLEQDLGRHLFLRGPRGYGLTAEGRALLADLADLIPLKTRLSQLLQQDQTPEVRITAGSWTAAFLARRIPVRDTWAPAFVEATARLDIARRGADIGIRNQRPDQPWLAARRTRQISYRLYARSYDVEGYVALSRDAAQPPSARWLRDHHGDDIRATAGSVRLLADLALAGAGRVVLPCFAAADLPDLHPVSDPITDLGHEEWLVSHHEARHDPPVRAALDQIATILTKTGT</sequence>
<dbReference type="InterPro" id="IPR036388">
    <property type="entry name" value="WH-like_DNA-bd_sf"/>
</dbReference>
<dbReference type="Gene3D" id="1.10.10.10">
    <property type="entry name" value="Winged helix-like DNA-binding domain superfamily/Winged helix DNA-binding domain"/>
    <property type="match status" value="1"/>
</dbReference>
<dbReference type="InterPro" id="IPR000847">
    <property type="entry name" value="LysR_HTH_N"/>
</dbReference>
<dbReference type="PANTHER" id="PTHR30537:SF3">
    <property type="entry name" value="TRANSCRIPTIONAL REGULATORY PROTEIN"/>
    <property type="match status" value="1"/>
</dbReference>
<proteinExistence type="inferred from homology"/>